<dbReference type="PROSITE" id="PS50119">
    <property type="entry name" value="ZF_BBOX"/>
    <property type="match status" value="2"/>
</dbReference>
<dbReference type="OrthoDB" id="5964090at2759"/>
<proteinExistence type="predicted"/>
<dbReference type="KEGG" id="epa:110249552"/>
<dbReference type="Proteomes" id="UP000887567">
    <property type="component" value="Unplaced"/>
</dbReference>
<dbReference type="PANTHER" id="PTHR25462:SF296">
    <property type="entry name" value="MEIOTIC P26, ISOFORM F"/>
    <property type="match status" value="1"/>
</dbReference>
<name>A0A913XYJ0_EXADI</name>
<feature type="domain" description="B box-type" evidence="3">
    <location>
        <begin position="76"/>
        <end position="117"/>
    </location>
</feature>
<dbReference type="GeneID" id="110249552"/>
<evidence type="ECO:0000256" key="1">
    <source>
        <dbReference type="PROSITE-ProRule" id="PRU00024"/>
    </source>
</evidence>
<dbReference type="Gene3D" id="3.30.160.60">
    <property type="entry name" value="Classic Zinc Finger"/>
    <property type="match status" value="1"/>
</dbReference>
<reference evidence="4" key="1">
    <citation type="submission" date="2022-11" db="UniProtKB">
        <authorList>
            <consortium name="EnsemblMetazoa"/>
        </authorList>
    </citation>
    <scope>IDENTIFICATION</scope>
</reference>
<dbReference type="InterPro" id="IPR047153">
    <property type="entry name" value="TRIM45/56/19-like"/>
</dbReference>
<evidence type="ECO:0000259" key="3">
    <source>
        <dbReference type="PROSITE" id="PS50119"/>
    </source>
</evidence>
<dbReference type="EnsemblMetazoa" id="XM_021056127.1">
    <property type="protein sequence ID" value="XP_020911786.1"/>
    <property type="gene ID" value="LOC110249552"/>
</dbReference>
<dbReference type="SUPFAM" id="SSF57845">
    <property type="entry name" value="B-box zinc-binding domain"/>
    <property type="match status" value="1"/>
</dbReference>
<organism evidence="4 5">
    <name type="scientific">Exaiptasia diaphana</name>
    <name type="common">Tropical sea anemone</name>
    <name type="synonym">Aiptasia pulchella</name>
    <dbReference type="NCBI Taxonomy" id="2652724"/>
    <lineage>
        <taxon>Eukaryota</taxon>
        <taxon>Metazoa</taxon>
        <taxon>Cnidaria</taxon>
        <taxon>Anthozoa</taxon>
        <taxon>Hexacorallia</taxon>
        <taxon>Actiniaria</taxon>
        <taxon>Aiptasiidae</taxon>
        <taxon>Exaiptasia</taxon>
    </lineage>
</organism>
<dbReference type="InterPro" id="IPR000315">
    <property type="entry name" value="Znf_B-box"/>
</dbReference>
<dbReference type="AlphaFoldDB" id="A0A913XYJ0"/>
<keyword evidence="1" id="KW-0863">Zinc-finger</keyword>
<accession>A0A913XYJ0</accession>
<dbReference type="RefSeq" id="XP_020911786.1">
    <property type="nucleotide sequence ID" value="XM_021056127.1"/>
</dbReference>
<keyword evidence="2" id="KW-0175">Coiled coil</keyword>
<dbReference type="PANTHER" id="PTHR25462">
    <property type="entry name" value="BONUS, ISOFORM C-RELATED"/>
    <property type="match status" value="1"/>
</dbReference>
<dbReference type="OMA" id="MEDHTEN"/>
<evidence type="ECO:0000256" key="2">
    <source>
        <dbReference type="SAM" id="Coils"/>
    </source>
</evidence>
<keyword evidence="1" id="KW-0479">Metal-binding</keyword>
<dbReference type="GO" id="GO:0008270">
    <property type="term" value="F:zinc ion binding"/>
    <property type="evidence" value="ECO:0007669"/>
    <property type="project" value="UniProtKB-KW"/>
</dbReference>
<keyword evidence="1" id="KW-0862">Zinc</keyword>
<sequence>MNNLMSLLTISTSETQSGSLSCENCTSNDAAKGRCSDCCALLCDFCLKAHQRFKDTQDHKIMSLEEVKKQGAPAMTQQVKCEKHKGEVKKLYCESCQQLICRDCTIIDHREHKFQFIDEVAGRLVQNLNRNVVNAVQARSKVEGTRKTVREMKEKIKTKCDNTLKEIEDAVQEQIAFLMNKEKELKKEVKKIADNNTKILDEQEKELTKKLNGLDNSIQFTQKVLQDGNNINILSVSSEANSRLVTLTNQVPYIENQPRAQDDFSLQHDRDKIQNVVENGMEIVDIVQGLYKTLYVYGKHNKSRNSYRANR</sequence>
<keyword evidence="5" id="KW-1185">Reference proteome</keyword>
<dbReference type="Pfam" id="PF00643">
    <property type="entry name" value="zf-B_box"/>
    <property type="match status" value="1"/>
</dbReference>
<feature type="coiled-coil region" evidence="2">
    <location>
        <begin position="135"/>
        <end position="202"/>
    </location>
</feature>
<protein>
    <recommendedName>
        <fullName evidence="3">B box-type domain-containing protein</fullName>
    </recommendedName>
</protein>
<evidence type="ECO:0000313" key="4">
    <source>
        <dbReference type="EnsemblMetazoa" id="XP_020911786.1"/>
    </source>
</evidence>
<feature type="domain" description="B box-type" evidence="3">
    <location>
        <begin position="17"/>
        <end position="64"/>
    </location>
</feature>
<evidence type="ECO:0000313" key="5">
    <source>
        <dbReference type="Proteomes" id="UP000887567"/>
    </source>
</evidence>
<dbReference type="SMART" id="SM00336">
    <property type="entry name" value="BBOX"/>
    <property type="match status" value="2"/>
</dbReference>